<evidence type="ECO:0000256" key="10">
    <source>
        <dbReference type="ARBA" id="ARBA00022679"/>
    </source>
</evidence>
<evidence type="ECO:0000256" key="5">
    <source>
        <dbReference type="ARBA" id="ARBA00004308"/>
    </source>
</evidence>
<proteinExistence type="inferred from homology"/>
<dbReference type="GO" id="GO:0012505">
    <property type="term" value="C:endomembrane system"/>
    <property type="evidence" value="ECO:0007669"/>
    <property type="project" value="UniProtKB-SubCell"/>
</dbReference>
<evidence type="ECO:0000259" key="23">
    <source>
        <dbReference type="Pfam" id="PF00535"/>
    </source>
</evidence>
<evidence type="ECO:0000256" key="15">
    <source>
        <dbReference type="ARBA" id="ARBA00023136"/>
    </source>
</evidence>
<keyword evidence="9" id="KW-0328">Glycosyltransferase</keyword>
<dbReference type="SUPFAM" id="SSF53448">
    <property type="entry name" value="Nucleotide-diphospho-sugar transferases"/>
    <property type="match status" value="1"/>
</dbReference>
<feature type="transmembrane region" description="Helical" evidence="22">
    <location>
        <begin position="302"/>
        <end position="324"/>
    </location>
</feature>
<dbReference type="GO" id="GO:0046872">
    <property type="term" value="F:metal ion binding"/>
    <property type="evidence" value="ECO:0007669"/>
    <property type="project" value="UniProtKB-KW"/>
</dbReference>
<evidence type="ECO:0000313" key="26">
    <source>
        <dbReference type="Proteomes" id="UP000653692"/>
    </source>
</evidence>
<dbReference type="Pfam" id="PF04138">
    <property type="entry name" value="GtrA_DPMS_TM"/>
    <property type="match status" value="1"/>
</dbReference>
<evidence type="ECO:0000256" key="11">
    <source>
        <dbReference type="ARBA" id="ARBA00022692"/>
    </source>
</evidence>
<evidence type="ECO:0000256" key="2">
    <source>
        <dbReference type="ARBA" id="ARBA00001936"/>
    </source>
</evidence>
<dbReference type="InterPro" id="IPR007267">
    <property type="entry name" value="GtrA_DPMS_TM"/>
</dbReference>
<comment type="cofactor">
    <cofactor evidence="1">
        <name>Ca(2+)</name>
        <dbReference type="ChEBI" id="CHEBI:29108"/>
    </cofactor>
</comment>
<dbReference type="GO" id="GO:0004582">
    <property type="term" value="F:dolichyl-phosphate beta-D-mannosyltransferase activity"/>
    <property type="evidence" value="ECO:0007669"/>
    <property type="project" value="UniProtKB-EC"/>
</dbReference>
<keyword evidence="11 22" id="KW-0812">Transmembrane</keyword>
<feature type="domain" description="Glycosyltransferase 2-like" evidence="23">
    <location>
        <begin position="3"/>
        <end position="168"/>
    </location>
</feature>
<organism evidence="25 26">
    <name type="scientific">Thermococcus paralvinellae</name>
    <dbReference type="NCBI Taxonomy" id="582419"/>
    <lineage>
        <taxon>Archaea</taxon>
        <taxon>Methanobacteriati</taxon>
        <taxon>Methanobacteriota</taxon>
        <taxon>Thermococci</taxon>
        <taxon>Thermococcales</taxon>
        <taxon>Thermococcaceae</taxon>
        <taxon>Thermococcus</taxon>
    </lineage>
</organism>
<dbReference type="PANTHER" id="PTHR43398">
    <property type="entry name" value="DOLICHOL-PHOSPHATE MANNOSYLTRANSFERASE SUBUNIT 1"/>
    <property type="match status" value="1"/>
</dbReference>
<dbReference type="GO" id="GO:0000271">
    <property type="term" value="P:polysaccharide biosynthetic process"/>
    <property type="evidence" value="ECO:0007669"/>
    <property type="project" value="InterPro"/>
</dbReference>
<evidence type="ECO:0000256" key="22">
    <source>
        <dbReference type="SAM" id="Phobius"/>
    </source>
</evidence>
<evidence type="ECO:0000256" key="13">
    <source>
        <dbReference type="ARBA" id="ARBA00022842"/>
    </source>
</evidence>
<evidence type="ECO:0000256" key="9">
    <source>
        <dbReference type="ARBA" id="ARBA00022676"/>
    </source>
</evidence>
<evidence type="ECO:0000256" key="4">
    <source>
        <dbReference type="ARBA" id="ARBA00004141"/>
    </source>
</evidence>
<keyword evidence="12" id="KW-0479">Metal-binding</keyword>
<name>A0A833E1R5_9EURY</name>
<evidence type="ECO:0000259" key="24">
    <source>
        <dbReference type="Pfam" id="PF04138"/>
    </source>
</evidence>
<dbReference type="GO" id="GO:0006506">
    <property type="term" value="P:GPI anchor biosynthetic process"/>
    <property type="evidence" value="ECO:0007669"/>
    <property type="project" value="TreeGrafter"/>
</dbReference>
<evidence type="ECO:0000256" key="18">
    <source>
        <dbReference type="ARBA" id="ARBA00074878"/>
    </source>
</evidence>
<comment type="similarity">
    <text evidence="7">Belongs to the glycosyltransferase 2 family.</text>
</comment>
<comment type="cofactor">
    <cofactor evidence="2">
        <name>Mn(2+)</name>
        <dbReference type="ChEBI" id="CHEBI:29035"/>
    </cofactor>
</comment>
<feature type="transmembrane region" description="Helical" evidence="22">
    <location>
        <begin position="233"/>
        <end position="255"/>
    </location>
</feature>
<evidence type="ECO:0000256" key="6">
    <source>
        <dbReference type="ARBA" id="ARBA00004922"/>
    </source>
</evidence>
<gene>
    <name evidence="25" type="ORF">EYH24_02595</name>
</gene>
<evidence type="ECO:0000256" key="1">
    <source>
        <dbReference type="ARBA" id="ARBA00001913"/>
    </source>
</evidence>
<protein>
    <recommendedName>
        <fullName evidence="18">Dolichol-phosphate mannosyltransferase</fullName>
        <ecNumber evidence="8">2.4.1.83</ecNumber>
    </recommendedName>
    <alternativeName>
        <fullName evidence="20">Dolichol-phosphate mannose synthase</fullName>
    </alternativeName>
    <alternativeName>
        <fullName evidence="19">Dolichyl-phosphate beta-D-mannosyltransferase</fullName>
    </alternativeName>
    <alternativeName>
        <fullName evidence="21">Mannose-P-dolichol synthase</fullName>
    </alternativeName>
</protein>
<dbReference type="CDD" id="cd06442">
    <property type="entry name" value="DPM1_like"/>
    <property type="match status" value="1"/>
</dbReference>
<dbReference type="GO" id="GO:0016020">
    <property type="term" value="C:membrane"/>
    <property type="evidence" value="ECO:0007669"/>
    <property type="project" value="UniProtKB-SubCell"/>
</dbReference>
<dbReference type="InterPro" id="IPR001173">
    <property type="entry name" value="Glyco_trans_2-like"/>
</dbReference>
<comment type="caution">
    <text evidence="25">The sequence shown here is derived from an EMBL/GenBank/DDBJ whole genome shotgun (WGS) entry which is preliminary data.</text>
</comment>
<keyword evidence="16" id="KW-0464">Manganese</keyword>
<dbReference type="GO" id="GO:0035269">
    <property type="term" value="P:protein O-linked glycosylation via mannose"/>
    <property type="evidence" value="ECO:0007669"/>
    <property type="project" value="TreeGrafter"/>
</dbReference>
<dbReference type="Proteomes" id="UP000653692">
    <property type="component" value="Unassembled WGS sequence"/>
</dbReference>
<evidence type="ECO:0000313" key="25">
    <source>
        <dbReference type="EMBL" id="HIP88852.1"/>
    </source>
</evidence>
<evidence type="ECO:0000256" key="8">
    <source>
        <dbReference type="ARBA" id="ARBA00012704"/>
    </source>
</evidence>
<comment type="function">
    <text evidence="17">Transfers mannose from GDP-mannose to dolichol monophosphate to form dolichol phosphate mannose (Dol-P-Man) which is the mannosyl donor in pathways leading to N-glycosylation, glycosyl phosphatidylinositol membrane anchoring, and O-mannosylation of proteins.</text>
</comment>
<evidence type="ECO:0000256" key="14">
    <source>
        <dbReference type="ARBA" id="ARBA00022989"/>
    </source>
</evidence>
<comment type="cofactor">
    <cofactor evidence="3">
        <name>Mg(2+)</name>
        <dbReference type="ChEBI" id="CHEBI:18420"/>
    </cofactor>
</comment>
<evidence type="ECO:0000256" key="21">
    <source>
        <dbReference type="ARBA" id="ARBA00083744"/>
    </source>
</evidence>
<dbReference type="Pfam" id="PF00535">
    <property type="entry name" value="Glycos_transf_2"/>
    <property type="match status" value="1"/>
</dbReference>
<keyword evidence="15 22" id="KW-0472">Membrane</keyword>
<reference evidence="25" key="1">
    <citation type="journal article" date="2020" name="ISME J.">
        <title>Gammaproteobacteria mediating utilization of methyl-, sulfur- and petroleum organic compounds in deep ocean hydrothermal plumes.</title>
        <authorList>
            <person name="Zhou Z."/>
            <person name="Liu Y."/>
            <person name="Pan J."/>
            <person name="Cron B.R."/>
            <person name="Toner B.M."/>
            <person name="Anantharaman K."/>
            <person name="Breier J.A."/>
            <person name="Dick G.J."/>
            <person name="Li M."/>
        </authorList>
    </citation>
    <scope>NUCLEOTIDE SEQUENCE</scope>
    <source>
        <strain evidence="25">SZUA-1476</strain>
    </source>
</reference>
<feature type="transmembrane region" description="Helical" evidence="22">
    <location>
        <begin position="261"/>
        <end position="281"/>
    </location>
</feature>
<accession>A0A833E1R5</accession>
<evidence type="ECO:0000256" key="7">
    <source>
        <dbReference type="ARBA" id="ARBA00006739"/>
    </source>
</evidence>
<evidence type="ECO:0000256" key="17">
    <source>
        <dbReference type="ARBA" id="ARBA00053724"/>
    </source>
</evidence>
<dbReference type="EMBL" id="DQUR01000089">
    <property type="protein sequence ID" value="HIP88852.1"/>
    <property type="molecule type" value="Genomic_DNA"/>
</dbReference>
<dbReference type="GO" id="GO:0006488">
    <property type="term" value="P:dolichol-linked oligosaccharide biosynthetic process"/>
    <property type="evidence" value="ECO:0007669"/>
    <property type="project" value="TreeGrafter"/>
</dbReference>
<dbReference type="Gene3D" id="3.90.550.10">
    <property type="entry name" value="Spore Coat Polysaccharide Biosynthesis Protein SpsA, Chain A"/>
    <property type="match status" value="1"/>
</dbReference>
<evidence type="ECO:0000256" key="20">
    <source>
        <dbReference type="ARBA" id="ARBA00082614"/>
    </source>
</evidence>
<feature type="transmembrane region" description="Helical" evidence="22">
    <location>
        <begin position="330"/>
        <end position="347"/>
    </location>
</feature>
<keyword evidence="13" id="KW-0460">Magnesium</keyword>
<dbReference type="PANTHER" id="PTHR43398:SF1">
    <property type="entry name" value="DOLICHOL-PHOSPHATE MANNOSYLTRANSFERASE SUBUNIT 1"/>
    <property type="match status" value="1"/>
</dbReference>
<evidence type="ECO:0000256" key="16">
    <source>
        <dbReference type="ARBA" id="ARBA00023211"/>
    </source>
</evidence>
<evidence type="ECO:0000256" key="12">
    <source>
        <dbReference type="ARBA" id="ARBA00022723"/>
    </source>
</evidence>
<dbReference type="FunFam" id="3.90.550.10:FF:000119">
    <property type="entry name" value="Dolichol-phosphate mannosyltransferase subunit 1"/>
    <property type="match status" value="1"/>
</dbReference>
<comment type="subcellular location">
    <subcellularLocation>
        <location evidence="5">Endomembrane system</location>
    </subcellularLocation>
    <subcellularLocation>
        <location evidence="4">Membrane</location>
        <topology evidence="4">Multi-pass membrane protein</topology>
    </subcellularLocation>
</comment>
<dbReference type="InterPro" id="IPR039528">
    <property type="entry name" value="DPM1-like"/>
</dbReference>
<evidence type="ECO:0000256" key="3">
    <source>
        <dbReference type="ARBA" id="ARBA00001946"/>
    </source>
</evidence>
<dbReference type="InterPro" id="IPR029044">
    <property type="entry name" value="Nucleotide-diphossugar_trans"/>
</dbReference>
<feature type="domain" description="GtrA/DPMS transmembrane" evidence="24">
    <location>
        <begin position="235"/>
        <end position="353"/>
    </location>
</feature>
<evidence type="ECO:0000256" key="19">
    <source>
        <dbReference type="ARBA" id="ARBA00082336"/>
    </source>
</evidence>
<keyword evidence="10 25" id="KW-0808">Transferase</keyword>
<keyword evidence="14 22" id="KW-1133">Transmembrane helix</keyword>
<dbReference type="AlphaFoldDB" id="A0A833E1R5"/>
<comment type="pathway">
    <text evidence="6">Protein modification; protein glycosylation.</text>
</comment>
<sequence>MISIIVPTYNERENLGELVDRISKALKDYEFEIIIVDDDSPDKTWEKARELAQRYPIKVIRRTKEKGLSSAIIRGFKEARGDVFVVMDADLQHPPEVIPELIKALENGADIAIGSRYVKGGRVKNWYWWRKLISKGAIMIGRVALPRIRNIRDPVSGFFAVRRNVIENVELNPVGFKILLEILIKGKYSKTIEVPYTFGLRRSGKSKLNQKQIFNYLRHLYRLMKWEGEIDRLIKFSIVGMSGIVVNQFFLWLFAKMLGRGVVNLMLANVVATEIAILNNFTWNDLWTFKDLKGKPLYKRLLNFHLAALTGAVVQWVVFGALVYLGVHYLMANLIGIGFSFVVRFLVNRHVTWG</sequence>
<dbReference type="EC" id="2.4.1.83" evidence="8"/>